<name>A0A1E5QIV7_9CYAN</name>
<dbReference type="InterPro" id="IPR025148">
    <property type="entry name" value="AtzG-like"/>
</dbReference>
<proteinExistence type="predicted"/>
<dbReference type="Pfam" id="PF13318">
    <property type="entry name" value="AtzG-like"/>
    <property type="match status" value="1"/>
</dbReference>
<gene>
    <name evidence="1" type="ORF">BH720_13600</name>
</gene>
<reference evidence="1" key="1">
    <citation type="submission" date="2016-09" db="EMBL/GenBank/DDBJ databases">
        <title>Draft genome of thermotolerant cyanobacterium Desertifilum sp. strain IPPAS B-1220.</title>
        <authorList>
            <person name="Sinetova M.A."/>
            <person name="Bolakhan K."/>
            <person name="Zayadan B.K."/>
            <person name="Mironov K.S."/>
            <person name="Ustinova V."/>
            <person name="Kupriyanova E.V."/>
            <person name="Sidorov R.A."/>
            <person name="Skrypnik A.N."/>
            <person name="Gogoleva N.E."/>
            <person name="Gogolev Y.V."/>
            <person name="Los D.A."/>
        </authorList>
    </citation>
    <scope>NUCLEOTIDE SEQUENCE [LARGE SCALE GENOMIC DNA]</scope>
    <source>
        <strain evidence="1">IPPAS B-1220</strain>
    </source>
</reference>
<sequence>MSDRNDPLTAYVEQMARVLDLSLSPEQQAGVVDNLEKIEAIAKFVNDFPLPETVQAAPTFQP</sequence>
<comment type="caution">
    <text evidence="1">The sequence shown here is derived from an EMBL/GenBank/DDBJ whole genome shotgun (WGS) entry which is preliminary data.</text>
</comment>
<protein>
    <submittedName>
        <fullName evidence="1">DUF4089 domain-containing protein</fullName>
    </submittedName>
</protein>
<dbReference type="EMBL" id="MJGC01000064">
    <property type="protein sequence ID" value="OEJ74605.1"/>
    <property type="molecule type" value="Genomic_DNA"/>
</dbReference>
<dbReference type="OrthoDB" id="532581at2"/>
<organism evidence="1">
    <name type="scientific">Desertifilum tharense IPPAS B-1220</name>
    <dbReference type="NCBI Taxonomy" id="1781255"/>
    <lineage>
        <taxon>Bacteria</taxon>
        <taxon>Bacillati</taxon>
        <taxon>Cyanobacteriota</taxon>
        <taxon>Cyanophyceae</taxon>
        <taxon>Desertifilales</taxon>
        <taxon>Desertifilaceae</taxon>
        <taxon>Desertifilum</taxon>
    </lineage>
</organism>
<evidence type="ECO:0000313" key="1">
    <source>
        <dbReference type="EMBL" id="OEJ74605.1"/>
    </source>
</evidence>
<accession>A0A1E5QIV7</accession>
<dbReference type="AlphaFoldDB" id="A0A1E5QIV7"/>
<dbReference type="STRING" id="1781255.BH720_13600"/>